<evidence type="ECO:0000256" key="3">
    <source>
        <dbReference type="ARBA" id="ARBA00023002"/>
    </source>
</evidence>
<gene>
    <name evidence="4" type="ORF">LTR05_004373</name>
</gene>
<evidence type="ECO:0000256" key="1">
    <source>
        <dbReference type="ARBA" id="ARBA00006484"/>
    </source>
</evidence>
<dbReference type="AlphaFoldDB" id="A0AAN7T1D5"/>
<dbReference type="EMBL" id="JAVRRJ010000003">
    <property type="protein sequence ID" value="KAK5087202.1"/>
    <property type="molecule type" value="Genomic_DNA"/>
</dbReference>
<organism evidence="4 5">
    <name type="scientific">Lithohypha guttulata</name>
    <dbReference type="NCBI Taxonomy" id="1690604"/>
    <lineage>
        <taxon>Eukaryota</taxon>
        <taxon>Fungi</taxon>
        <taxon>Dikarya</taxon>
        <taxon>Ascomycota</taxon>
        <taxon>Pezizomycotina</taxon>
        <taxon>Eurotiomycetes</taxon>
        <taxon>Chaetothyriomycetidae</taxon>
        <taxon>Chaetothyriales</taxon>
        <taxon>Trichomeriaceae</taxon>
        <taxon>Lithohypha</taxon>
    </lineage>
</organism>
<evidence type="ECO:0000256" key="2">
    <source>
        <dbReference type="ARBA" id="ARBA00022857"/>
    </source>
</evidence>
<evidence type="ECO:0000313" key="5">
    <source>
        <dbReference type="Proteomes" id="UP001309876"/>
    </source>
</evidence>
<accession>A0AAN7T1D5</accession>
<comment type="caution">
    <text evidence="4">The sequence shown here is derived from an EMBL/GenBank/DDBJ whole genome shotgun (WGS) entry which is preliminary data.</text>
</comment>
<dbReference type="SUPFAM" id="SSF51735">
    <property type="entry name" value="NAD(P)-binding Rossmann-fold domains"/>
    <property type="match status" value="1"/>
</dbReference>
<proteinExistence type="inferred from homology"/>
<dbReference type="Pfam" id="PF00106">
    <property type="entry name" value="adh_short"/>
    <property type="match status" value="1"/>
</dbReference>
<evidence type="ECO:0000313" key="4">
    <source>
        <dbReference type="EMBL" id="KAK5087202.1"/>
    </source>
</evidence>
<dbReference type="GO" id="GO:0016491">
    <property type="term" value="F:oxidoreductase activity"/>
    <property type="evidence" value="ECO:0007669"/>
    <property type="project" value="UniProtKB-KW"/>
</dbReference>
<dbReference type="PANTHER" id="PTHR24320">
    <property type="entry name" value="RETINOL DEHYDROGENASE"/>
    <property type="match status" value="1"/>
</dbReference>
<protein>
    <submittedName>
        <fullName evidence="4">Uncharacterized protein</fullName>
    </submittedName>
</protein>
<dbReference type="PANTHER" id="PTHR24320:SF283">
    <property type="entry name" value="RETINOL DEHYDROGENASE 11"/>
    <property type="match status" value="1"/>
</dbReference>
<dbReference type="InterPro" id="IPR036291">
    <property type="entry name" value="NAD(P)-bd_dom_sf"/>
</dbReference>
<keyword evidence="5" id="KW-1185">Reference proteome</keyword>
<comment type="similarity">
    <text evidence="1">Belongs to the short-chain dehydrogenases/reductases (SDR) family.</text>
</comment>
<dbReference type="InterPro" id="IPR002347">
    <property type="entry name" value="SDR_fam"/>
</dbReference>
<keyword evidence="3" id="KW-0560">Oxidoreductase</keyword>
<dbReference type="Gene3D" id="3.40.50.720">
    <property type="entry name" value="NAD(P)-binding Rossmann-like Domain"/>
    <property type="match status" value="1"/>
</dbReference>
<dbReference type="PRINTS" id="PR00081">
    <property type="entry name" value="GDHRDH"/>
</dbReference>
<keyword evidence="2" id="KW-0521">NADP</keyword>
<reference evidence="4 5" key="1">
    <citation type="submission" date="2023-08" db="EMBL/GenBank/DDBJ databases">
        <title>Black Yeasts Isolated from many extreme environments.</title>
        <authorList>
            <person name="Coleine C."/>
            <person name="Stajich J.E."/>
            <person name="Selbmann L."/>
        </authorList>
    </citation>
    <scope>NUCLEOTIDE SEQUENCE [LARGE SCALE GENOMIC DNA]</scope>
    <source>
        <strain evidence="4 5">CCFEE 5910</strain>
    </source>
</reference>
<name>A0AAN7T1D5_9EURO</name>
<sequence length="357" mass="38966">MPSITPPDFDQTTEARTVAAAFPEHIQNRVILITGVNRKGIGYATAEAFASQQPATLILAGRSPPKVQECMDALKQNYPRVNYRSLIVDLSSQHSVRSAATEVLNWNDTPTIDLLVNNAAAMWIPQRTLTPEGIELTLATNHVGHFLLTNLIMPKLLAAAKTSPPGAVRIVNVSSSATWVSPPRWSDLSWSNPALDIPENERQVFQHIKAAGIKQDGEVVNEAMSYIPIAAYAHSKTANILFTVGLNQRLHAQHGILSVALNPGEVQTELARNFGEQEWFLEARQRFLVKTPEAGAATSVVAALDPGLNEASKDIATALFLSDCRPGKAPAYAVDAENAERLWKITEDWVGEEFTFS</sequence>
<dbReference type="Proteomes" id="UP001309876">
    <property type="component" value="Unassembled WGS sequence"/>
</dbReference>